<evidence type="ECO:0000313" key="3">
    <source>
        <dbReference type="Proteomes" id="UP000622890"/>
    </source>
</evidence>
<dbReference type="Proteomes" id="UP000622890">
    <property type="component" value="Unassembled WGS sequence"/>
</dbReference>
<reference evidence="2" key="1">
    <citation type="submission" date="2021-01" db="EMBL/GenBank/DDBJ databases">
        <title>Genome sequence of strain Noviherbaspirillum sp. DKR-6.</title>
        <authorList>
            <person name="Chaudhary D.K."/>
        </authorList>
    </citation>
    <scope>NUCLEOTIDE SEQUENCE</scope>
    <source>
        <strain evidence="2">DKR-6</strain>
    </source>
</reference>
<dbReference type="AlphaFoldDB" id="A0A934SZ94"/>
<dbReference type="EMBL" id="JAEPBG010000016">
    <property type="protein sequence ID" value="MBK4738035.1"/>
    <property type="molecule type" value="Genomic_DNA"/>
</dbReference>
<dbReference type="RefSeq" id="WP_200596906.1">
    <property type="nucleotide sequence ID" value="NZ_JAEPBG010000016.1"/>
</dbReference>
<comment type="caution">
    <text evidence="2">The sequence shown here is derived from an EMBL/GenBank/DDBJ whole genome shotgun (WGS) entry which is preliminary data.</text>
</comment>
<name>A0A934SZ94_9BURK</name>
<keyword evidence="3" id="KW-1185">Reference proteome</keyword>
<organism evidence="2 3">
    <name type="scientific">Noviherbaspirillum pedocola</name>
    <dbReference type="NCBI Taxonomy" id="2801341"/>
    <lineage>
        <taxon>Bacteria</taxon>
        <taxon>Pseudomonadati</taxon>
        <taxon>Pseudomonadota</taxon>
        <taxon>Betaproteobacteria</taxon>
        <taxon>Burkholderiales</taxon>
        <taxon>Oxalobacteraceae</taxon>
        <taxon>Noviherbaspirillum</taxon>
    </lineage>
</organism>
<evidence type="ECO:0000313" key="2">
    <source>
        <dbReference type="EMBL" id="MBK4738035.1"/>
    </source>
</evidence>
<feature type="region of interest" description="Disordered" evidence="1">
    <location>
        <begin position="44"/>
        <end position="128"/>
    </location>
</feature>
<sequence>MQARACLQAATPRRRPFATNTLTHGLCRAALMIMAALVVGSSTAGSFSGYDSAPQAFSPDDFEADQSRERSADRSRPSRDRVTHVDNAPHGNSPQDTQPPHKAPPAAPPRRDAATAAAAGAPPRKPTQ</sequence>
<gene>
    <name evidence="2" type="ORF">JJB74_25715</name>
</gene>
<feature type="compositionally biased region" description="Basic and acidic residues" evidence="1">
    <location>
        <begin position="65"/>
        <end position="84"/>
    </location>
</feature>
<accession>A0A934SZ94</accession>
<protein>
    <submittedName>
        <fullName evidence="2">Uncharacterized protein</fullName>
    </submittedName>
</protein>
<proteinExistence type="predicted"/>
<evidence type="ECO:0000256" key="1">
    <source>
        <dbReference type="SAM" id="MobiDB-lite"/>
    </source>
</evidence>